<evidence type="ECO:0000256" key="1">
    <source>
        <dbReference type="SAM" id="MobiDB-lite"/>
    </source>
</evidence>
<feature type="region of interest" description="Disordered" evidence="1">
    <location>
        <begin position="88"/>
        <end position="112"/>
    </location>
</feature>
<accession>A0ABU8XY47</accession>
<dbReference type="Gene3D" id="2.10.260.10">
    <property type="match status" value="1"/>
</dbReference>
<evidence type="ECO:0000313" key="4">
    <source>
        <dbReference type="Proteomes" id="UP001375743"/>
    </source>
</evidence>
<gene>
    <name evidence="3" type="ORF">U1T56_17025</name>
</gene>
<dbReference type="Proteomes" id="UP001375743">
    <property type="component" value="Unassembled WGS sequence"/>
</dbReference>
<keyword evidence="4" id="KW-1185">Reference proteome</keyword>
<dbReference type="NCBIfam" id="TIGR01439">
    <property type="entry name" value="lp_hng_hel_AbrB"/>
    <property type="match status" value="1"/>
</dbReference>
<dbReference type="RefSeq" id="WP_418160707.1">
    <property type="nucleotide sequence ID" value="NZ_JBBLZC010000019.1"/>
</dbReference>
<evidence type="ECO:0000259" key="2">
    <source>
        <dbReference type="SMART" id="SM00966"/>
    </source>
</evidence>
<keyword evidence="3" id="KW-0238">DNA-binding</keyword>
<dbReference type="EMBL" id="JBBLZC010000019">
    <property type="protein sequence ID" value="MEK0084857.1"/>
    <property type="molecule type" value="Genomic_DNA"/>
</dbReference>
<dbReference type="InterPro" id="IPR037914">
    <property type="entry name" value="SpoVT-AbrB_sf"/>
</dbReference>
<proteinExistence type="predicted"/>
<evidence type="ECO:0000313" key="3">
    <source>
        <dbReference type="EMBL" id="MEK0084857.1"/>
    </source>
</evidence>
<comment type="caution">
    <text evidence="3">The sequence shown here is derived from an EMBL/GenBank/DDBJ whole genome shotgun (WGS) entry which is preliminary data.</text>
</comment>
<reference evidence="3 4" key="1">
    <citation type="submission" date="2024-01" db="EMBL/GenBank/DDBJ databases">
        <title>Multi-omics insights into the function and evolution of sodium benzoate biodegradation pathways in Benzoatithermus flavus gen. nov., sp. nov. from hot spring.</title>
        <authorList>
            <person name="Hu C.-J."/>
            <person name="Li W.-J."/>
        </authorList>
    </citation>
    <scope>NUCLEOTIDE SEQUENCE [LARGE SCALE GENOMIC DNA]</scope>
    <source>
        <strain evidence="3 4">SYSU G07066</strain>
    </source>
</reference>
<feature type="domain" description="SpoVT-AbrB" evidence="2">
    <location>
        <begin position="4"/>
        <end position="49"/>
    </location>
</feature>
<dbReference type="GO" id="GO:0003677">
    <property type="term" value="F:DNA binding"/>
    <property type="evidence" value="ECO:0007669"/>
    <property type="project" value="UniProtKB-KW"/>
</dbReference>
<protein>
    <submittedName>
        <fullName evidence="3">AbrB/MazE/SpoVT family DNA-binding domain-containing protein</fullName>
    </submittedName>
</protein>
<dbReference type="SMART" id="SM00966">
    <property type="entry name" value="SpoVT_AbrB"/>
    <property type="match status" value="1"/>
</dbReference>
<dbReference type="InterPro" id="IPR007159">
    <property type="entry name" value="SpoVT-AbrB_dom"/>
</dbReference>
<name>A0ABU8XY47_9PROT</name>
<dbReference type="SUPFAM" id="SSF89447">
    <property type="entry name" value="AbrB/MazE/MraZ-like"/>
    <property type="match status" value="1"/>
</dbReference>
<sequence>MALVTAQDKFQVTIPVALRERLGLRIGDLLEASVEGEGIVLPPEAIVERSAVAAELASFLAGSPTAPEDAGKPEEQIVEEAIAEVKAARAERSLSSRRSRPRPPGSTAGSGR</sequence>
<dbReference type="Pfam" id="PF04014">
    <property type="entry name" value="MazE_antitoxin"/>
    <property type="match status" value="1"/>
</dbReference>
<organism evidence="3 4">
    <name type="scientific">Benzoatithermus flavus</name>
    <dbReference type="NCBI Taxonomy" id="3108223"/>
    <lineage>
        <taxon>Bacteria</taxon>
        <taxon>Pseudomonadati</taxon>
        <taxon>Pseudomonadota</taxon>
        <taxon>Alphaproteobacteria</taxon>
        <taxon>Geminicoccales</taxon>
        <taxon>Geminicoccaceae</taxon>
        <taxon>Benzoatithermus</taxon>
    </lineage>
</organism>